<reference evidence="1" key="3">
    <citation type="submission" date="2025-09" db="UniProtKB">
        <authorList>
            <consortium name="Ensembl"/>
        </authorList>
    </citation>
    <scope>IDENTIFICATION</scope>
</reference>
<dbReference type="InParanoid" id="A0A7N5K0G5"/>
<reference evidence="1 2" key="1">
    <citation type="journal article" date="2010" name="Nature">
        <title>The sequence and de novo assembly of the giant panda genome.</title>
        <authorList>
            <person name="Li R."/>
            <person name="Fan W."/>
            <person name="Tian G."/>
            <person name="Zhu H."/>
            <person name="He L."/>
            <person name="Cai J."/>
            <person name="Huang Q."/>
            <person name="Cai Q."/>
            <person name="Li B."/>
            <person name="Bai Y."/>
            <person name="Zhang Z."/>
            <person name="Zhang Y."/>
            <person name="Wang W."/>
            <person name="Li J."/>
            <person name="Wei F."/>
            <person name="Li H."/>
            <person name="Jian M."/>
            <person name="Li J."/>
            <person name="Zhang Z."/>
            <person name="Nielsen R."/>
            <person name="Li D."/>
            <person name="Gu W."/>
            <person name="Yang Z."/>
            <person name="Xuan Z."/>
            <person name="Ryder O.A."/>
            <person name="Leung F.C."/>
            <person name="Zhou Y."/>
            <person name="Cao J."/>
            <person name="Sun X."/>
            <person name="Fu Y."/>
            <person name="Fang X."/>
            <person name="Guo X."/>
            <person name="Wang B."/>
            <person name="Hou R."/>
            <person name="Shen F."/>
            <person name="Mu B."/>
            <person name="Ni P."/>
            <person name="Lin R."/>
            <person name="Qian W."/>
            <person name="Wang G."/>
            <person name="Yu C."/>
            <person name="Nie W."/>
            <person name="Wang J."/>
            <person name="Wu Z."/>
            <person name="Liang H."/>
            <person name="Min J."/>
            <person name="Wu Q."/>
            <person name="Cheng S."/>
            <person name="Ruan J."/>
            <person name="Wang M."/>
            <person name="Shi Z."/>
            <person name="Wen M."/>
            <person name="Liu B."/>
            <person name="Ren X."/>
            <person name="Zheng H."/>
            <person name="Dong D."/>
            <person name="Cook K."/>
            <person name="Shan G."/>
            <person name="Zhang H."/>
            <person name="Kosiol C."/>
            <person name="Xie X."/>
            <person name="Lu Z."/>
            <person name="Zheng H."/>
            <person name="Li Y."/>
            <person name="Steiner C.C."/>
            <person name="Lam T.T."/>
            <person name="Lin S."/>
            <person name="Zhang Q."/>
            <person name="Li G."/>
            <person name="Tian J."/>
            <person name="Gong T."/>
            <person name="Liu H."/>
            <person name="Zhang D."/>
            <person name="Fang L."/>
            <person name="Ye C."/>
            <person name="Zhang J."/>
            <person name="Hu W."/>
            <person name="Xu A."/>
            <person name="Ren Y."/>
            <person name="Zhang G."/>
            <person name="Bruford M.W."/>
            <person name="Li Q."/>
            <person name="Ma L."/>
            <person name="Guo Y."/>
            <person name="An N."/>
            <person name="Hu Y."/>
            <person name="Zheng Y."/>
            <person name="Shi Y."/>
            <person name="Li Z."/>
            <person name="Liu Q."/>
            <person name="Chen Y."/>
            <person name="Zhao J."/>
            <person name="Qu N."/>
            <person name="Zhao S."/>
            <person name="Tian F."/>
            <person name="Wang X."/>
            <person name="Wang H."/>
            <person name="Xu L."/>
            <person name="Liu X."/>
            <person name="Vinar T."/>
            <person name="Wang Y."/>
            <person name="Lam T.W."/>
            <person name="Yiu S.M."/>
            <person name="Liu S."/>
            <person name="Zhang H."/>
            <person name="Li D."/>
            <person name="Huang Y."/>
            <person name="Wang X."/>
            <person name="Yang G."/>
            <person name="Jiang Z."/>
            <person name="Wang J."/>
            <person name="Qin N."/>
            <person name="Li L."/>
            <person name="Li J."/>
            <person name="Bolund L."/>
            <person name="Kristiansen K."/>
            <person name="Wong G.K."/>
            <person name="Olson M."/>
            <person name="Zhang X."/>
            <person name="Li S."/>
            <person name="Yang H."/>
            <person name="Wang J."/>
            <person name="Wang J."/>
        </authorList>
    </citation>
    <scope>NUCLEOTIDE SEQUENCE [LARGE SCALE GENOMIC DNA]</scope>
</reference>
<dbReference type="Ensembl" id="ENSAMET00000041928.1">
    <property type="protein sequence ID" value="ENSAMEP00000032939.1"/>
    <property type="gene ID" value="ENSAMEG00000029262.1"/>
</dbReference>
<sequence>MLWADEKSLQTSISLVSRTPTTYAFPAPLCPPAMLHGPYSLGLLACKLSFWTNLYKDAFSLGPLRSQMNKLHSGDTSLSDSNTLLMEYL</sequence>
<accession>A0A7N5K0G5</accession>
<dbReference type="AlphaFoldDB" id="A0A7N5K0G5"/>
<dbReference type="GeneTree" id="ENSGT00910000147178"/>
<protein>
    <submittedName>
        <fullName evidence="1">Uncharacterized protein</fullName>
    </submittedName>
</protein>
<reference evidence="1" key="2">
    <citation type="submission" date="2025-08" db="UniProtKB">
        <authorList>
            <consortium name="Ensembl"/>
        </authorList>
    </citation>
    <scope>IDENTIFICATION</scope>
</reference>
<dbReference type="Proteomes" id="UP000008912">
    <property type="component" value="Unassembled WGS sequence"/>
</dbReference>
<organism evidence="1 2">
    <name type="scientific">Ailuropoda melanoleuca</name>
    <name type="common">Giant panda</name>
    <dbReference type="NCBI Taxonomy" id="9646"/>
    <lineage>
        <taxon>Eukaryota</taxon>
        <taxon>Metazoa</taxon>
        <taxon>Chordata</taxon>
        <taxon>Craniata</taxon>
        <taxon>Vertebrata</taxon>
        <taxon>Euteleostomi</taxon>
        <taxon>Mammalia</taxon>
        <taxon>Eutheria</taxon>
        <taxon>Laurasiatheria</taxon>
        <taxon>Carnivora</taxon>
        <taxon>Caniformia</taxon>
        <taxon>Ursidae</taxon>
        <taxon>Ailuropoda</taxon>
    </lineage>
</organism>
<name>A0A7N5K0G5_AILME</name>
<proteinExistence type="predicted"/>
<evidence type="ECO:0000313" key="1">
    <source>
        <dbReference type="Ensembl" id="ENSAMEP00000032939.1"/>
    </source>
</evidence>
<keyword evidence="2" id="KW-1185">Reference proteome</keyword>
<evidence type="ECO:0000313" key="2">
    <source>
        <dbReference type="Proteomes" id="UP000008912"/>
    </source>
</evidence>